<protein>
    <recommendedName>
        <fullName evidence="3">C2H2-type domain-containing protein</fullName>
    </recommendedName>
</protein>
<evidence type="ECO:0000313" key="2">
    <source>
        <dbReference type="Proteomes" id="UP001180616"/>
    </source>
</evidence>
<gene>
    <name evidence="1" type="ORF">KPS_001358</name>
</gene>
<dbReference type="Proteomes" id="UP001180616">
    <property type="component" value="Chromosome"/>
</dbReference>
<evidence type="ECO:0008006" key="3">
    <source>
        <dbReference type="Google" id="ProtNLM"/>
    </source>
</evidence>
<name>A0ABY9R4S0_9BACT</name>
<evidence type="ECO:0000313" key="1">
    <source>
        <dbReference type="EMBL" id="WMW66746.1"/>
    </source>
</evidence>
<dbReference type="RefSeq" id="WP_309542609.1">
    <property type="nucleotide sequence ID" value="NZ_CP133659.1"/>
</dbReference>
<sequence length="143" mass="15590">MPIVTCLHCGTPFSVNPARLLHGRGRYCSRSCHAAARTLERPERCQLCGGPMPPGRAHRRYCSRECVSLAAAGQARPQPRDCAACGCRFTPATLRDRFCGPGCEAAAHGLDHGLFEDPWASGDIPPDCYGRDLFRMPDMVLGF</sequence>
<keyword evidence="2" id="KW-1185">Reference proteome</keyword>
<dbReference type="EMBL" id="CP133659">
    <property type="protein sequence ID" value="WMW66746.1"/>
    <property type="molecule type" value="Genomic_DNA"/>
</dbReference>
<accession>A0ABY9R4S0</accession>
<proteinExistence type="predicted"/>
<organism evidence="1 2">
    <name type="scientific">Nitratidesulfovibrio liaohensis</name>
    <dbReference type="NCBI Taxonomy" id="2604158"/>
    <lineage>
        <taxon>Bacteria</taxon>
        <taxon>Pseudomonadati</taxon>
        <taxon>Thermodesulfobacteriota</taxon>
        <taxon>Desulfovibrionia</taxon>
        <taxon>Desulfovibrionales</taxon>
        <taxon>Desulfovibrionaceae</taxon>
        <taxon>Nitratidesulfovibrio</taxon>
    </lineage>
</organism>
<reference evidence="1" key="1">
    <citation type="submission" date="2023-09" db="EMBL/GenBank/DDBJ databases">
        <authorList>
            <consortium name="CW5 consortium"/>
            <person name="Lu C.-W."/>
        </authorList>
    </citation>
    <scope>NUCLEOTIDE SEQUENCE</scope>
    <source>
        <strain evidence="1">KPS</strain>
    </source>
</reference>